<dbReference type="Proteomes" id="UP000045039">
    <property type="component" value="Unassembled WGS sequence"/>
</dbReference>
<accession>A0A1S1C3N3</accession>
<proteinExistence type="predicted"/>
<reference evidence="6" key="1">
    <citation type="submission" date="2015-06" db="EMBL/GenBank/DDBJ databases">
        <authorList>
            <person name="Radhakrishnan Rajesh"/>
            <person name="Underwood Anthony"/>
            <person name="Al-Shahib Ali"/>
        </authorList>
    </citation>
    <scope>NUCLEOTIDE SEQUENCE [LARGE SCALE GENOMIC DNA]</scope>
    <source>
        <strain evidence="6">P19_London_7_VIM_2_05_10</strain>
    </source>
</reference>
<evidence type="ECO:0000256" key="1">
    <source>
        <dbReference type="SAM" id="Phobius"/>
    </source>
</evidence>
<accession>A0A069Q5B0</accession>
<dbReference type="InterPro" id="IPR009936">
    <property type="entry name" value="DUF1468"/>
</dbReference>
<reference evidence="4" key="4">
    <citation type="submission" date="2020-01" db="EMBL/GenBank/DDBJ databases">
        <title>Bacteria Cultured from War Wounds Associated with the Conflict in Eastern Ukraine.</title>
        <authorList>
            <person name="Snesrud E."/>
            <person name="Galac M.R."/>
            <person name="Mc Gann P."/>
            <person name="Valentine K."/>
            <person name="Viacheslav K."/>
        </authorList>
    </citation>
    <scope>NUCLEOTIDE SEQUENCE</scope>
    <source>
        <strain evidence="4">VNMU148</strain>
    </source>
</reference>
<keyword evidence="1" id="KW-0812">Transmembrane</keyword>
<feature type="transmembrane region" description="Helical" evidence="1">
    <location>
        <begin position="41"/>
        <end position="60"/>
    </location>
</feature>
<dbReference type="Proteomes" id="UP000644192">
    <property type="component" value="Unassembled WGS sequence"/>
</dbReference>
<reference evidence="3" key="2">
    <citation type="submission" date="2015-06" db="EMBL/GenBank/DDBJ databases">
        <authorList>
            <person name="Radhakrishnan R."/>
            <person name="Underwood A."/>
            <person name="Al-Shahib A."/>
        </authorList>
    </citation>
    <scope>NUCLEOTIDE SEQUENCE</scope>
    <source>
        <strain evidence="3">P19_London_7_VIM_2_05_10</strain>
    </source>
</reference>
<evidence type="ECO:0000313" key="4">
    <source>
        <dbReference type="EMBL" id="MZZ16881.1"/>
    </source>
</evidence>
<name>A0A069Q5B0_PSEAI</name>
<keyword evidence="1" id="KW-1133">Transmembrane helix</keyword>
<evidence type="ECO:0000313" key="7">
    <source>
        <dbReference type="Proteomes" id="UP000194857"/>
    </source>
</evidence>
<keyword evidence="1" id="KW-0472">Membrane</keyword>
<dbReference type="EMBL" id="CVVU01000133">
    <property type="protein sequence ID" value="CRO68268.1"/>
    <property type="molecule type" value="Genomic_DNA"/>
</dbReference>
<dbReference type="RefSeq" id="WP_003101933.1">
    <property type="nucleotide sequence ID" value="NZ_AP014839.1"/>
</dbReference>
<protein>
    <submittedName>
        <fullName evidence="3">Tripartite tricarboxylate transporter TctB family protein</fullName>
    </submittedName>
</protein>
<sequence length="156" mass="16723">MTRSNLYQRLFAGLWLLACVGLAVAGWRYQAPFSYEPVGPRAYPLLCLALMGAGLAWLIARPTPIRHAEDEQPLGGAVLLKVLACIALLLVFAGLFETLGFILSAALVGSCMAILYGARPIPAVVTASLLGIGLYWLFDRALDVPLPLGVLDFLPL</sequence>
<comment type="caution">
    <text evidence="3">The sequence shown here is derived from an EMBL/GenBank/DDBJ whole genome shotgun (WGS) entry which is preliminary data.</text>
</comment>
<dbReference type="Proteomes" id="UP000194857">
    <property type="component" value="Unassembled WGS sequence"/>
</dbReference>
<feature type="domain" description="DUF1468" evidence="2">
    <location>
        <begin position="12"/>
        <end position="147"/>
    </location>
</feature>
<evidence type="ECO:0000313" key="5">
    <source>
        <dbReference type="EMBL" id="OTI62393.1"/>
    </source>
</evidence>
<dbReference type="AlphaFoldDB" id="A0A069Q5B0"/>
<dbReference type="EMBL" id="WXZT01000038">
    <property type="protein sequence ID" value="MZZ16881.1"/>
    <property type="molecule type" value="Genomic_DNA"/>
</dbReference>
<reference evidence="5 7" key="3">
    <citation type="submission" date="2017-05" db="EMBL/GenBank/DDBJ databases">
        <authorList>
            <person name="Song R."/>
            <person name="Chenine A.L."/>
            <person name="Ruprecht R.M."/>
        </authorList>
    </citation>
    <scope>NUCLEOTIDE SEQUENCE [LARGE SCALE GENOMIC DNA]</scope>
    <source>
        <strain evidence="5 7">S567_C10_BS</strain>
    </source>
</reference>
<gene>
    <name evidence="5" type="ORF">CAZ10_12565</name>
    <name evidence="4" type="ORF">GUL26_31940</name>
    <name evidence="3" type="ORF">PAERUG_P19_London_7_VIM_2_05_10_02263</name>
</gene>
<feature type="transmembrane region" description="Helical" evidence="1">
    <location>
        <begin position="121"/>
        <end position="138"/>
    </location>
</feature>
<dbReference type="eggNOG" id="ENOG5032SKA">
    <property type="taxonomic scope" value="Bacteria"/>
</dbReference>
<feature type="transmembrane region" description="Helical" evidence="1">
    <location>
        <begin position="72"/>
        <end position="93"/>
    </location>
</feature>
<dbReference type="Pfam" id="PF07331">
    <property type="entry name" value="TctB"/>
    <property type="match status" value="1"/>
</dbReference>
<dbReference type="EMBL" id="NFFZ01000005">
    <property type="protein sequence ID" value="OTI62393.1"/>
    <property type="molecule type" value="Genomic_DNA"/>
</dbReference>
<evidence type="ECO:0000313" key="6">
    <source>
        <dbReference type="Proteomes" id="UP000045039"/>
    </source>
</evidence>
<organism evidence="3 6">
    <name type="scientific">Pseudomonas aeruginosa</name>
    <dbReference type="NCBI Taxonomy" id="287"/>
    <lineage>
        <taxon>Bacteria</taxon>
        <taxon>Pseudomonadati</taxon>
        <taxon>Pseudomonadota</taxon>
        <taxon>Gammaproteobacteria</taxon>
        <taxon>Pseudomonadales</taxon>
        <taxon>Pseudomonadaceae</taxon>
        <taxon>Pseudomonas</taxon>
    </lineage>
</organism>
<evidence type="ECO:0000313" key="3">
    <source>
        <dbReference type="EMBL" id="CRO68268.1"/>
    </source>
</evidence>
<evidence type="ECO:0000259" key="2">
    <source>
        <dbReference type="Pfam" id="PF07331"/>
    </source>
</evidence>